<dbReference type="Proteomes" id="UP000198660">
    <property type="component" value="Unassembled WGS sequence"/>
</dbReference>
<dbReference type="PROSITE" id="PS50943">
    <property type="entry name" value="HTH_CROC1"/>
    <property type="match status" value="1"/>
</dbReference>
<dbReference type="Pfam" id="PF01381">
    <property type="entry name" value="HTH_3"/>
    <property type="match status" value="1"/>
</dbReference>
<evidence type="ECO:0000259" key="7">
    <source>
        <dbReference type="PROSITE" id="PS50943"/>
    </source>
</evidence>
<reference evidence="9" key="1">
    <citation type="submission" date="2016-10" db="EMBL/GenBank/DDBJ databases">
        <authorList>
            <person name="Varghese N."/>
            <person name="Submissions S."/>
        </authorList>
    </citation>
    <scope>NUCLEOTIDE SEQUENCE [LARGE SCALE GENOMIC DNA]</scope>
    <source>
        <strain evidence="9">DSM 45789</strain>
    </source>
</reference>
<dbReference type="InterPro" id="IPR010982">
    <property type="entry name" value="Lambda_DNA-bd_dom_sf"/>
</dbReference>
<feature type="coiled-coil region" evidence="6">
    <location>
        <begin position="327"/>
        <end position="354"/>
    </location>
</feature>
<keyword evidence="3" id="KW-0677">Repeat</keyword>
<evidence type="ECO:0000313" key="9">
    <source>
        <dbReference type="Proteomes" id="UP000198660"/>
    </source>
</evidence>
<feature type="domain" description="HTH cro/C1-type" evidence="7">
    <location>
        <begin position="13"/>
        <end position="66"/>
    </location>
</feature>
<dbReference type="EMBL" id="FPAA01000002">
    <property type="protein sequence ID" value="SFS41747.1"/>
    <property type="molecule type" value="Genomic_DNA"/>
</dbReference>
<evidence type="ECO:0000313" key="8">
    <source>
        <dbReference type="EMBL" id="SFS41747.1"/>
    </source>
</evidence>
<keyword evidence="2" id="KW-0963">Cytoplasm</keyword>
<keyword evidence="6" id="KW-0175">Coiled coil</keyword>
<dbReference type="PANTHER" id="PTHR46630:SF1">
    <property type="entry name" value="TETRATRICOPEPTIDE REPEAT PROTEIN 29"/>
    <property type="match status" value="1"/>
</dbReference>
<evidence type="ECO:0000256" key="3">
    <source>
        <dbReference type="ARBA" id="ARBA00022737"/>
    </source>
</evidence>
<dbReference type="CDD" id="cd00093">
    <property type="entry name" value="HTH_XRE"/>
    <property type="match status" value="1"/>
</dbReference>
<accession>A0A1I6PNE2</accession>
<sequence>MEPSKIKDVGEVIRRVRKSKGLRLEDLADDKISPATISNIERGIAHVHQSKVYYIVNKLGISMEHVPSILLEQKEELDEVRFNLFSIDTLINLEDARGALKELEEMDLDDHHPYAAMYQHLKGKAYLYLKNWKRAERCLGAAINLSSQNNDIENTEALSFLNLSSCCYYQNEIEKALEFVYSGLDAFKREHGNKYIRLYLIRNEVTFLDRLGRSVEGLRVIQDVWDQLKGFEDTDTVLFFYLARAELLSKTGMIDEAAEYATQGLKIAKISKTHMFIFNLYLTLGSLYTSNGQWKKAERCIHTTLASKHLMSSENPLTDAYIRLGKLNLLQEKRVEAKEAYEMAIANAEKLNDAPRLITALKAMGDYFKTCGEKLEASPYYERALKLAQQYNYRKDESELHFCLALCYQDNNQQEFQNSLLNIYESKKRLESREEGAF</sequence>
<keyword evidence="4" id="KW-0802">TPR repeat</keyword>
<organism evidence="8 9">
    <name type="scientific">Marininema halotolerans</name>
    <dbReference type="NCBI Taxonomy" id="1155944"/>
    <lineage>
        <taxon>Bacteria</taxon>
        <taxon>Bacillati</taxon>
        <taxon>Bacillota</taxon>
        <taxon>Bacilli</taxon>
        <taxon>Bacillales</taxon>
        <taxon>Thermoactinomycetaceae</taxon>
        <taxon>Marininema</taxon>
    </lineage>
</organism>
<comment type="subcellular location">
    <subcellularLocation>
        <location evidence="1">Cytoplasm</location>
    </subcellularLocation>
</comment>
<name>A0A1I6PNE2_9BACL</name>
<dbReference type="GO" id="GO:0003677">
    <property type="term" value="F:DNA binding"/>
    <property type="evidence" value="ECO:0007669"/>
    <property type="project" value="InterPro"/>
</dbReference>
<dbReference type="RefSeq" id="WP_176391838.1">
    <property type="nucleotide sequence ID" value="NZ_FPAA01000002.1"/>
</dbReference>
<evidence type="ECO:0000256" key="2">
    <source>
        <dbReference type="ARBA" id="ARBA00022490"/>
    </source>
</evidence>
<dbReference type="InterPro" id="IPR001387">
    <property type="entry name" value="Cro/C1-type_HTH"/>
</dbReference>
<dbReference type="SUPFAM" id="SSF48452">
    <property type="entry name" value="TPR-like"/>
    <property type="match status" value="2"/>
</dbReference>
<dbReference type="InterPro" id="IPR019734">
    <property type="entry name" value="TPR_rpt"/>
</dbReference>
<evidence type="ECO:0000256" key="6">
    <source>
        <dbReference type="SAM" id="Coils"/>
    </source>
</evidence>
<dbReference type="SMART" id="SM00028">
    <property type="entry name" value="TPR"/>
    <property type="match status" value="6"/>
</dbReference>
<proteinExistence type="inferred from homology"/>
<dbReference type="GO" id="GO:0005737">
    <property type="term" value="C:cytoplasm"/>
    <property type="evidence" value="ECO:0007669"/>
    <property type="project" value="UniProtKB-SubCell"/>
</dbReference>
<dbReference type="SUPFAM" id="SSF47413">
    <property type="entry name" value="lambda repressor-like DNA-binding domains"/>
    <property type="match status" value="1"/>
</dbReference>
<dbReference type="SMART" id="SM00530">
    <property type="entry name" value="HTH_XRE"/>
    <property type="match status" value="1"/>
</dbReference>
<dbReference type="PANTHER" id="PTHR46630">
    <property type="entry name" value="TETRATRICOPEPTIDE REPEAT PROTEIN 29"/>
    <property type="match status" value="1"/>
</dbReference>
<dbReference type="InterPro" id="IPR051476">
    <property type="entry name" value="Bac_ResReg_Asp_Phosphatase"/>
</dbReference>
<comment type="similarity">
    <text evidence="5">Belongs to the Rap family.</text>
</comment>
<gene>
    <name evidence="8" type="ORF">SAMN05444972_10233</name>
</gene>
<dbReference type="InterPro" id="IPR011990">
    <property type="entry name" value="TPR-like_helical_dom_sf"/>
</dbReference>
<dbReference type="AlphaFoldDB" id="A0A1I6PNE2"/>
<keyword evidence="9" id="KW-1185">Reference proteome</keyword>
<evidence type="ECO:0000256" key="1">
    <source>
        <dbReference type="ARBA" id="ARBA00004496"/>
    </source>
</evidence>
<evidence type="ECO:0000256" key="4">
    <source>
        <dbReference type="ARBA" id="ARBA00022803"/>
    </source>
</evidence>
<dbReference type="Gene3D" id="1.10.260.40">
    <property type="entry name" value="lambda repressor-like DNA-binding domains"/>
    <property type="match status" value="1"/>
</dbReference>
<evidence type="ECO:0000256" key="5">
    <source>
        <dbReference type="ARBA" id="ARBA00038253"/>
    </source>
</evidence>
<protein>
    <submittedName>
        <fullName evidence="8">Helix-turn-helix</fullName>
    </submittedName>
</protein>
<dbReference type="Gene3D" id="1.25.40.10">
    <property type="entry name" value="Tetratricopeptide repeat domain"/>
    <property type="match status" value="3"/>
</dbReference>